<dbReference type="EMBL" id="JAPRAT010000007">
    <property type="protein sequence ID" value="MCZ0702585.1"/>
    <property type="molecule type" value="Genomic_DNA"/>
</dbReference>
<dbReference type="AlphaFoldDB" id="A0A9J6RBI1"/>
<dbReference type="RefSeq" id="WP_268779356.1">
    <property type="nucleotide sequence ID" value="NZ_JAPRAT010000007.1"/>
</dbReference>
<evidence type="ECO:0000313" key="5">
    <source>
        <dbReference type="Proteomes" id="UP001084197"/>
    </source>
</evidence>
<accession>A0A9J6RBI1</accession>
<dbReference type="InterPro" id="IPR007597">
    <property type="entry name" value="CheC"/>
</dbReference>
<dbReference type="PANTHER" id="PTHR43693:SF1">
    <property type="entry name" value="PROTEIN PHOSPHATASE CHEZ"/>
    <property type="match status" value="1"/>
</dbReference>
<dbReference type="Pfam" id="PF04509">
    <property type="entry name" value="CheC"/>
    <property type="match status" value="2"/>
</dbReference>
<keyword evidence="1" id="KW-0145">Chemotaxis</keyword>
<sequence>MSSFIESLTEYQLDTLKEIGNIGSGNAATSLSMLLNHKVDMNVPAVRVVGFDQMMDLVGGADKLIVAVFLRIEGEAPGNMFFVLSPGEAETFVKEMTGIESFSVEQPPLDEMALSALQELGNILAGAYLSALSDFIQVLLQPSVPLLTIDMAGAILAEGLMELSQVSDYAIIIDTIIDDHENDREPITGHFFLLPDPDSFPKIFDRLGVSEQ</sequence>
<feature type="domain" description="CheC-like protein" evidence="3">
    <location>
        <begin position="12"/>
        <end position="46"/>
    </location>
</feature>
<organism evidence="4 5">
    <name type="scientific">Natronobacillus azotifigens</name>
    <dbReference type="NCBI Taxonomy" id="472978"/>
    <lineage>
        <taxon>Bacteria</taxon>
        <taxon>Bacillati</taxon>
        <taxon>Bacillota</taxon>
        <taxon>Bacilli</taxon>
        <taxon>Bacillales</taxon>
        <taxon>Bacillaceae</taxon>
        <taxon>Natronobacillus</taxon>
    </lineage>
</organism>
<dbReference type="Gene3D" id="3.40.1550.10">
    <property type="entry name" value="CheC-like"/>
    <property type="match status" value="1"/>
</dbReference>
<dbReference type="CDD" id="cd17909">
    <property type="entry name" value="CheC_ClassI"/>
    <property type="match status" value="1"/>
</dbReference>
<dbReference type="PANTHER" id="PTHR43693">
    <property type="entry name" value="PROTEIN PHOSPHATASE CHEZ"/>
    <property type="match status" value="1"/>
</dbReference>
<dbReference type="InterPro" id="IPR050992">
    <property type="entry name" value="CheZ_family_phosphatases"/>
</dbReference>
<dbReference type="GO" id="GO:0016787">
    <property type="term" value="F:hydrolase activity"/>
    <property type="evidence" value="ECO:0007669"/>
    <property type="project" value="UniProtKB-KW"/>
</dbReference>
<protein>
    <submittedName>
        <fullName evidence="4">Chemotaxis protein CheC</fullName>
    </submittedName>
</protein>
<keyword evidence="2" id="KW-0378">Hydrolase</keyword>
<proteinExistence type="predicted"/>
<evidence type="ECO:0000313" key="4">
    <source>
        <dbReference type="EMBL" id="MCZ0702585.1"/>
    </source>
</evidence>
<dbReference type="InterPro" id="IPR028976">
    <property type="entry name" value="CheC-like_sf"/>
</dbReference>
<gene>
    <name evidence="4" type="ORF">OWO01_05090</name>
</gene>
<dbReference type="GO" id="GO:0006935">
    <property type="term" value="P:chemotaxis"/>
    <property type="evidence" value="ECO:0007669"/>
    <property type="project" value="UniProtKB-KW"/>
</dbReference>
<dbReference type="SUPFAM" id="SSF103039">
    <property type="entry name" value="CheC-like"/>
    <property type="match status" value="1"/>
</dbReference>
<evidence type="ECO:0000259" key="3">
    <source>
        <dbReference type="Pfam" id="PF04509"/>
    </source>
</evidence>
<comment type="caution">
    <text evidence="4">The sequence shown here is derived from an EMBL/GenBank/DDBJ whole genome shotgun (WGS) entry which is preliminary data.</text>
</comment>
<reference evidence="4" key="1">
    <citation type="submission" date="2022-11" db="EMBL/GenBank/DDBJ databases">
        <title>WGS of Natronobacillus azotifigens 24KS-1, an anaerobic diazotrophic haloalkaliphile from soda-rich habitats.</title>
        <authorList>
            <person name="Sorokin D.Y."/>
            <person name="Merkel A.Y."/>
        </authorList>
    </citation>
    <scope>NUCLEOTIDE SEQUENCE</scope>
    <source>
        <strain evidence="4">24KS-1</strain>
    </source>
</reference>
<feature type="domain" description="CheC-like protein" evidence="3">
    <location>
        <begin position="112"/>
        <end position="145"/>
    </location>
</feature>
<evidence type="ECO:0000256" key="2">
    <source>
        <dbReference type="ARBA" id="ARBA00022801"/>
    </source>
</evidence>
<keyword evidence="5" id="KW-1185">Reference proteome</keyword>
<evidence type="ECO:0000256" key="1">
    <source>
        <dbReference type="ARBA" id="ARBA00022500"/>
    </source>
</evidence>
<dbReference type="Proteomes" id="UP001084197">
    <property type="component" value="Unassembled WGS sequence"/>
</dbReference>
<name>A0A9J6RBI1_9BACI</name>